<proteinExistence type="inferred from homology"/>
<dbReference type="Proteomes" id="UP000202259">
    <property type="component" value="Chromosome"/>
</dbReference>
<evidence type="ECO:0000256" key="1">
    <source>
        <dbReference type="ARBA" id="ARBA00001974"/>
    </source>
</evidence>
<dbReference type="InterPro" id="IPR009100">
    <property type="entry name" value="AcylCoA_DH/oxidase_NM_dom_sf"/>
</dbReference>
<dbReference type="InterPro" id="IPR046373">
    <property type="entry name" value="Acyl-CoA_Oxase/DH_mid-dom_sf"/>
</dbReference>
<dbReference type="InterPro" id="IPR013786">
    <property type="entry name" value="AcylCoA_DH/ox_N"/>
</dbReference>
<feature type="domain" description="Acyl-CoA dehydrogenase/oxidase C-terminal" evidence="6">
    <location>
        <begin position="233"/>
        <end position="383"/>
    </location>
</feature>
<keyword evidence="5" id="KW-0560">Oxidoreductase</keyword>
<dbReference type="Pfam" id="PF00441">
    <property type="entry name" value="Acyl-CoA_dh_1"/>
    <property type="match status" value="1"/>
</dbReference>
<dbReference type="InterPro" id="IPR009075">
    <property type="entry name" value="AcylCo_DH/oxidase_C"/>
</dbReference>
<evidence type="ECO:0000256" key="3">
    <source>
        <dbReference type="ARBA" id="ARBA00022630"/>
    </source>
</evidence>
<evidence type="ECO:0000256" key="5">
    <source>
        <dbReference type="ARBA" id="ARBA00023002"/>
    </source>
</evidence>
<dbReference type="SUPFAM" id="SSF56645">
    <property type="entry name" value="Acyl-CoA dehydrogenase NM domain-like"/>
    <property type="match status" value="1"/>
</dbReference>
<dbReference type="GO" id="GO:0050660">
    <property type="term" value="F:flavin adenine dinucleotide binding"/>
    <property type="evidence" value="ECO:0007669"/>
    <property type="project" value="InterPro"/>
</dbReference>
<dbReference type="EMBL" id="CP020465">
    <property type="protein sequence ID" value="ASP48299.1"/>
    <property type="molecule type" value="Genomic_DNA"/>
</dbReference>
<accession>A0A222G8U3</accession>
<evidence type="ECO:0000259" key="7">
    <source>
        <dbReference type="Pfam" id="PF02771"/>
    </source>
</evidence>
<name>A0A222G8U3_9GAMM</name>
<dbReference type="OrthoDB" id="9769473at2"/>
<evidence type="ECO:0000256" key="2">
    <source>
        <dbReference type="ARBA" id="ARBA00009347"/>
    </source>
</evidence>
<dbReference type="AlphaFoldDB" id="A0A222G8U3"/>
<dbReference type="CDD" id="cd00567">
    <property type="entry name" value="ACAD"/>
    <property type="match status" value="1"/>
</dbReference>
<keyword evidence="9" id="KW-1185">Reference proteome</keyword>
<organism evidence="8 9">
    <name type="scientific">Cognaticolwellia beringensis</name>
    <dbReference type="NCBI Taxonomy" id="1967665"/>
    <lineage>
        <taxon>Bacteria</taxon>
        <taxon>Pseudomonadati</taxon>
        <taxon>Pseudomonadota</taxon>
        <taxon>Gammaproteobacteria</taxon>
        <taxon>Alteromonadales</taxon>
        <taxon>Colwelliaceae</taxon>
        <taxon>Cognaticolwellia</taxon>
    </lineage>
</organism>
<dbReference type="PANTHER" id="PTHR43884">
    <property type="entry name" value="ACYL-COA DEHYDROGENASE"/>
    <property type="match status" value="1"/>
</dbReference>
<reference evidence="8 9" key="1">
    <citation type="submission" date="2017-08" db="EMBL/GenBank/DDBJ databases">
        <title>Complete genome of Colwellia sp. NB097-1, a psychrophile bacterium ioslated from Bering Sea.</title>
        <authorList>
            <person name="Chen X."/>
        </authorList>
    </citation>
    <scope>NUCLEOTIDE SEQUENCE [LARGE SCALE GENOMIC DNA]</scope>
    <source>
        <strain evidence="8 9">NB097-1</strain>
    </source>
</reference>
<dbReference type="InterPro" id="IPR036250">
    <property type="entry name" value="AcylCo_DH-like_C"/>
</dbReference>
<keyword evidence="4" id="KW-0274">FAD</keyword>
<comment type="similarity">
    <text evidence="2">Belongs to the acyl-CoA dehydrogenase family.</text>
</comment>
<dbReference type="InterPro" id="IPR037069">
    <property type="entry name" value="AcylCoA_DH/ox_N_sf"/>
</dbReference>
<dbReference type="KEGG" id="cber:B5D82_11315"/>
<sequence>MEFSFTQEQKMIRDTAEAFLAEVSSSEAVRTAMATEQGYEDKIWQRICAEMYWQAIHIPEEYGGMGLGYVELVVMLEEMGRYLLCSPFFSTVCLGANALIIAGTPEQKQQYLSEICEGSLTATLAYTGKNGQWGADAVQATVIPQGDNYLLNGSFRYVPDGHTASLIIVAVRDEGSSGEDGISLFTLDAHTPGVSRTWLPTMDETRKQAEITLDNVIVSKAHLMGAQSKAWPQLNKIIHLATIATAAEQTGGAQQILDLTVEYTKERVQFGRPVAGFQAVKHQAADMMLRAEVAKSAVYYAACVAEEAINGGPLAGELAEAASVAKSYCSDGYFKNASDAIQLHGGVGFTWEYDVHLYFKRAKSSELFLGNAAYHREQVAKLLLD</sequence>
<dbReference type="RefSeq" id="WP_081151619.1">
    <property type="nucleotide sequence ID" value="NZ_CP020465.1"/>
</dbReference>
<evidence type="ECO:0000259" key="6">
    <source>
        <dbReference type="Pfam" id="PF00441"/>
    </source>
</evidence>
<dbReference type="GO" id="GO:0003995">
    <property type="term" value="F:acyl-CoA dehydrogenase activity"/>
    <property type="evidence" value="ECO:0007669"/>
    <property type="project" value="TreeGrafter"/>
</dbReference>
<keyword evidence="3" id="KW-0285">Flavoprotein</keyword>
<dbReference type="PANTHER" id="PTHR43884:SF20">
    <property type="entry name" value="ACYL-COA DEHYDROGENASE FADE28"/>
    <property type="match status" value="1"/>
</dbReference>
<comment type="cofactor">
    <cofactor evidence="1">
        <name>FAD</name>
        <dbReference type="ChEBI" id="CHEBI:57692"/>
    </cofactor>
</comment>
<dbReference type="Gene3D" id="1.10.540.10">
    <property type="entry name" value="Acyl-CoA dehydrogenase/oxidase, N-terminal domain"/>
    <property type="match status" value="1"/>
</dbReference>
<gene>
    <name evidence="8" type="ORF">B5D82_11315</name>
</gene>
<dbReference type="Pfam" id="PF02771">
    <property type="entry name" value="Acyl-CoA_dh_N"/>
    <property type="match status" value="1"/>
</dbReference>
<dbReference type="SUPFAM" id="SSF47203">
    <property type="entry name" value="Acyl-CoA dehydrogenase C-terminal domain-like"/>
    <property type="match status" value="1"/>
</dbReference>
<dbReference type="Gene3D" id="2.40.110.10">
    <property type="entry name" value="Butyryl-CoA Dehydrogenase, subunit A, domain 2"/>
    <property type="match status" value="1"/>
</dbReference>
<dbReference type="Gene3D" id="1.20.140.10">
    <property type="entry name" value="Butyryl-CoA Dehydrogenase, subunit A, domain 3"/>
    <property type="match status" value="1"/>
</dbReference>
<feature type="domain" description="Acyl-CoA dehydrogenase/oxidase N-terminal" evidence="7">
    <location>
        <begin position="6"/>
        <end position="118"/>
    </location>
</feature>
<evidence type="ECO:0000313" key="8">
    <source>
        <dbReference type="EMBL" id="ASP48299.1"/>
    </source>
</evidence>
<evidence type="ECO:0000313" key="9">
    <source>
        <dbReference type="Proteomes" id="UP000202259"/>
    </source>
</evidence>
<evidence type="ECO:0000256" key="4">
    <source>
        <dbReference type="ARBA" id="ARBA00022827"/>
    </source>
</evidence>
<protein>
    <submittedName>
        <fullName evidence="8">Acyl-CoA dehydrogenase</fullName>
    </submittedName>
</protein>